<gene>
    <name evidence="1" type="ORF">A7J15_13015</name>
</gene>
<sequence length="199" mass="22371">MAKEYQPFEVTEVAMMRALAHPVRQQILAELVSRRQGRAADLADALELPANSVSFHLRTLAKAGLIVEAPELARDKRDRVWKPLSTDGYTLTDSSPGIPMVTAPVMRWLRALFAGDDAAFLGEKDETVHVVSVSQGPMTKEEAQEFLDEVNELIRRRGERLRDARDEDRSVARPMYQTVFALGPLLRSRRETDGSREKA</sequence>
<accession>A0A1B9NHC6</accession>
<dbReference type="CDD" id="cd00090">
    <property type="entry name" value="HTH_ARSR"/>
    <property type="match status" value="1"/>
</dbReference>
<dbReference type="Proteomes" id="UP000093355">
    <property type="component" value="Unassembled WGS sequence"/>
</dbReference>
<protein>
    <submittedName>
        <fullName evidence="1">Uncharacterized protein</fullName>
    </submittedName>
</protein>
<dbReference type="RefSeq" id="WP_067028759.1">
    <property type="nucleotide sequence ID" value="NZ_CP038256.1"/>
</dbReference>
<comment type="caution">
    <text evidence="1">The sequence shown here is derived from an EMBL/GenBank/DDBJ whole genome shotgun (WGS) entry which is preliminary data.</text>
</comment>
<evidence type="ECO:0000313" key="1">
    <source>
        <dbReference type="EMBL" id="OCG75954.1"/>
    </source>
</evidence>
<reference evidence="1 2" key="1">
    <citation type="submission" date="2016-05" db="EMBL/GenBank/DDBJ databases">
        <authorList>
            <person name="Lavstsen T."/>
            <person name="Jespersen J.S."/>
        </authorList>
    </citation>
    <scope>NUCLEOTIDE SEQUENCE [LARGE SCALE GENOMIC DNA]</scope>
    <source>
        <strain evidence="1 2">YLB-01</strain>
    </source>
</reference>
<dbReference type="STRING" id="904291.A7J15_13015"/>
<dbReference type="Gene3D" id="1.10.10.10">
    <property type="entry name" value="Winged helix-like DNA-binding domain superfamily/Winged helix DNA-binding domain"/>
    <property type="match status" value="1"/>
</dbReference>
<dbReference type="EMBL" id="LXMD01000009">
    <property type="protein sequence ID" value="OCG75954.1"/>
    <property type="molecule type" value="Genomic_DNA"/>
</dbReference>
<dbReference type="AlphaFoldDB" id="A0A1B9NHC6"/>
<proteinExistence type="predicted"/>
<dbReference type="SMART" id="SM00418">
    <property type="entry name" value="HTH_ARSR"/>
    <property type="match status" value="1"/>
</dbReference>
<dbReference type="SUPFAM" id="SSF46785">
    <property type="entry name" value="Winged helix' DNA-binding domain"/>
    <property type="match status" value="1"/>
</dbReference>
<keyword evidence="2" id="KW-1185">Reference proteome</keyword>
<dbReference type="OrthoDB" id="7945987at2"/>
<dbReference type="InterPro" id="IPR001845">
    <property type="entry name" value="HTH_ArsR_DNA-bd_dom"/>
</dbReference>
<dbReference type="GO" id="GO:0003700">
    <property type="term" value="F:DNA-binding transcription factor activity"/>
    <property type="evidence" value="ECO:0007669"/>
    <property type="project" value="InterPro"/>
</dbReference>
<organism evidence="1 2">
    <name type="scientific">Microbacterium sediminis</name>
    <dbReference type="NCBI Taxonomy" id="904291"/>
    <lineage>
        <taxon>Bacteria</taxon>
        <taxon>Bacillati</taxon>
        <taxon>Actinomycetota</taxon>
        <taxon>Actinomycetes</taxon>
        <taxon>Micrococcales</taxon>
        <taxon>Microbacteriaceae</taxon>
        <taxon>Microbacterium</taxon>
    </lineage>
</organism>
<dbReference type="Pfam" id="PF12840">
    <property type="entry name" value="HTH_20"/>
    <property type="match status" value="1"/>
</dbReference>
<name>A0A1B9NHC6_9MICO</name>
<dbReference type="InterPro" id="IPR011991">
    <property type="entry name" value="ArsR-like_HTH"/>
</dbReference>
<dbReference type="InterPro" id="IPR036390">
    <property type="entry name" value="WH_DNA-bd_sf"/>
</dbReference>
<dbReference type="InterPro" id="IPR036388">
    <property type="entry name" value="WH-like_DNA-bd_sf"/>
</dbReference>
<evidence type="ECO:0000313" key="2">
    <source>
        <dbReference type="Proteomes" id="UP000093355"/>
    </source>
</evidence>